<accession>A0A2I1M9P1</accession>
<name>A0A2I1M9P1_9FIRM</name>
<evidence type="ECO:0000313" key="2">
    <source>
        <dbReference type="Proteomes" id="UP000234335"/>
    </source>
</evidence>
<comment type="caution">
    <text evidence="1">The sequence shown here is derived from an EMBL/GenBank/DDBJ whole genome shotgun (WGS) entry which is preliminary data.</text>
</comment>
<dbReference type="EMBL" id="PKGS01000002">
    <property type="protein sequence ID" value="PKZ16797.1"/>
    <property type="molecule type" value="Genomic_DNA"/>
</dbReference>
<sequence>MDKEKLEELSKNEYNCSQTVFAYFADDLGMDQKLAMKTATAFERGMFKSATCGSLTGSYMALGLKYGSTDLEEKLRLEEMVHKLDEEFEQRNKSKKCINLLGLDINNKEGMEEALEKDLLSKVCGSCISSAIEITEKIMEEYDEN</sequence>
<dbReference type="InterPro" id="IPR010181">
    <property type="entry name" value="CGCAxxGCC_motif"/>
</dbReference>
<dbReference type="Pfam" id="PF09719">
    <property type="entry name" value="C_GCAxxG_C_C"/>
    <property type="match status" value="1"/>
</dbReference>
<dbReference type="RefSeq" id="WP_101539896.1">
    <property type="nucleotide sequence ID" value="NZ_JBHWQV010000102.1"/>
</dbReference>
<proteinExistence type="predicted"/>
<gene>
    <name evidence="1" type="ORF">CYJ34_03155</name>
</gene>
<dbReference type="NCBIfam" id="TIGR01909">
    <property type="entry name" value="C_GCAxxG_C_C"/>
    <property type="match status" value="1"/>
</dbReference>
<keyword evidence="2" id="KW-1185">Reference proteome</keyword>
<reference evidence="1 2" key="1">
    <citation type="submission" date="2017-12" db="EMBL/GenBank/DDBJ databases">
        <title>Phylogenetic diversity of female urinary microbiome.</title>
        <authorList>
            <person name="Thomas-White K."/>
            <person name="Wolfe A.J."/>
        </authorList>
    </citation>
    <scope>NUCLEOTIDE SEQUENCE [LARGE SCALE GENOMIC DNA]</scope>
    <source>
        <strain evidence="1 2">UMB0119</strain>
    </source>
</reference>
<organism evidence="1 2">
    <name type="scientific">Anaerococcus octavius</name>
    <dbReference type="NCBI Taxonomy" id="54007"/>
    <lineage>
        <taxon>Bacteria</taxon>
        <taxon>Bacillati</taxon>
        <taxon>Bacillota</taxon>
        <taxon>Tissierellia</taxon>
        <taxon>Tissierellales</taxon>
        <taxon>Peptoniphilaceae</taxon>
        <taxon>Anaerococcus</taxon>
    </lineage>
</organism>
<evidence type="ECO:0000313" key="1">
    <source>
        <dbReference type="EMBL" id="PKZ16797.1"/>
    </source>
</evidence>
<dbReference type="Proteomes" id="UP000234335">
    <property type="component" value="Unassembled WGS sequence"/>
</dbReference>
<protein>
    <submittedName>
        <fullName evidence="1">Redox family protein</fullName>
    </submittedName>
</protein>
<dbReference type="AlphaFoldDB" id="A0A2I1M9P1"/>